<evidence type="ECO:0000256" key="4">
    <source>
        <dbReference type="ARBA" id="ARBA00022989"/>
    </source>
</evidence>
<keyword evidence="3 6" id="KW-0812">Transmembrane</keyword>
<dbReference type="InterPro" id="IPR051258">
    <property type="entry name" value="Diverse_Substrate_Transporter"/>
</dbReference>
<feature type="transmembrane region" description="Helical" evidence="6">
    <location>
        <begin position="178"/>
        <end position="198"/>
    </location>
</feature>
<evidence type="ECO:0000259" key="7">
    <source>
        <dbReference type="Pfam" id="PF00892"/>
    </source>
</evidence>
<dbReference type="GO" id="GO:0005886">
    <property type="term" value="C:plasma membrane"/>
    <property type="evidence" value="ECO:0007669"/>
    <property type="project" value="UniProtKB-SubCell"/>
</dbReference>
<accession>A0A1U9JWX5</accession>
<reference evidence="8 9" key="1">
    <citation type="journal article" date="2010" name="Science">
        <title>Genomic comparison of the ants Camponotus floridanus and Harpegnathos saltator.</title>
        <authorList>
            <person name="Bonasio R."/>
            <person name="Zhang G."/>
            <person name="Ye C."/>
            <person name="Mutti N.S."/>
            <person name="Fang X."/>
            <person name="Qin N."/>
            <person name="Donahue G."/>
            <person name="Yang P."/>
            <person name="Li Q."/>
            <person name="Li C."/>
            <person name="Zhang P."/>
            <person name="Huang Z."/>
            <person name="Berger S.L."/>
            <person name="Reinberg D."/>
            <person name="Wang J."/>
            <person name="Liebig J."/>
        </authorList>
    </citation>
    <scope>NUCLEOTIDE SEQUENCE [LARGE SCALE GENOMIC DNA]</scope>
    <source>
        <strain evidence="8 9">Hsal</strain>
    </source>
</reference>
<feature type="transmembrane region" description="Helical" evidence="6">
    <location>
        <begin position="204"/>
        <end position="226"/>
    </location>
</feature>
<feature type="transmembrane region" description="Helical" evidence="6">
    <location>
        <begin position="9"/>
        <end position="28"/>
    </location>
</feature>
<feature type="domain" description="EamA" evidence="7">
    <location>
        <begin position="9"/>
        <end position="136"/>
    </location>
</feature>
<dbReference type="PANTHER" id="PTHR42920">
    <property type="entry name" value="OS03G0707200 PROTEIN-RELATED"/>
    <property type="match status" value="1"/>
</dbReference>
<evidence type="ECO:0000313" key="8">
    <source>
        <dbReference type="EMBL" id="AQS42364.1"/>
    </source>
</evidence>
<evidence type="ECO:0000256" key="2">
    <source>
        <dbReference type="ARBA" id="ARBA00022475"/>
    </source>
</evidence>
<dbReference type="Pfam" id="PF00892">
    <property type="entry name" value="EamA"/>
    <property type="match status" value="2"/>
</dbReference>
<keyword evidence="9" id="KW-1185">Reference proteome</keyword>
<dbReference type="InterPro" id="IPR000620">
    <property type="entry name" value="EamA_dom"/>
</dbReference>
<protein>
    <submittedName>
        <fullName evidence="8">Integral membrane protein</fullName>
    </submittedName>
</protein>
<evidence type="ECO:0000256" key="1">
    <source>
        <dbReference type="ARBA" id="ARBA00004651"/>
    </source>
</evidence>
<evidence type="ECO:0000313" key="9">
    <source>
        <dbReference type="Proteomes" id="UP000188912"/>
    </source>
</evidence>
<keyword evidence="5 6" id="KW-0472">Membrane</keyword>
<feature type="transmembrane region" description="Helical" evidence="6">
    <location>
        <begin position="238"/>
        <end position="257"/>
    </location>
</feature>
<name>A0A1U9JWX5_9HYPH</name>
<sequence>MLRFSRQELALIAATFLWGGTFLLVQIAQHHSDPFFFVGMRFLTATLFLVALFHKTLRGLTLHELAAGAAVGVAIFFGYSLQTVGLNSITSSQSAFITALYVPIVPLLQWLILRRPPVLTSWTGIALAFLGLVLLTNPGKASFAFSIGEIVTLLGAFAIAVEIILIGRFAAFVDSRRITIVQVAVACVLSFLAMPVVGEKLPQFSWIWLVIACSLGGMSALIQLVMNWAQKSVSPTRATVIYAGEPVWAGIIGRLAGERLPGIAIFGAVCIVVGVLVSELKLPMRKKARRKTAE</sequence>
<dbReference type="STRING" id="1902579.BHV28_16940"/>
<dbReference type="AlphaFoldDB" id="A0A1U9JWX5"/>
<feature type="transmembrane region" description="Helical" evidence="6">
    <location>
        <begin position="94"/>
        <end position="112"/>
    </location>
</feature>
<dbReference type="Proteomes" id="UP000188912">
    <property type="component" value="Chromosome"/>
</dbReference>
<evidence type="ECO:0000256" key="6">
    <source>
        <dbReference type="SAM" id="Phobius"/>
    </source>
</evidence>
<dbReference type="PANTHER" id="PTHR42920:SF5">
    <property type="entry name" value="EAMA DOMAIN-CONTAINING PROTEIN"/>
    <property type="match status" value="1"/>
</dbReference>
<dbReference type="InterPro" id="IPR037185">
    <property type="entry name" value="EmrE-like"/>
</dbReference>
<feature type="transmembrane region" description="Helical" evidence="6">
    <location>
        <begin position="34"/>
        <end position="53"/>
    </location>
</feature>
<gene>
    <name evidence="8" type="ORF">BHV28_16940</name>
</gene>
<keyword evidence="4 6" id="KW-1133">Transmembrane helix</keyword>
<feature type="transmembrane region" description="Helical" evidence="6">
    <location>
        <begin position="263"/>
        <end position="282"/>
    </location>
</feature>
<feature type="transmembrane region" description="Helical" evidence="6">
    <location>
        <begin position="143"/>
        <end position="166"/>
    </location>
</feature>
<proteinExistence type="predicted"/>
<feature type="domain" description="EamA" evidence="7">
    <location>
        <begin position="147"/>
        <end position="277"/>
    </location>
</feature>
<keyword evidence="2" id="KW-1003">Cell membrane</keyword>
<dbReference type="EMBL" id="CP017315">
    <property type="protein sequence ID" value="AQS42364.1"/>
    <property type="molecule type" value="Genomic_DNA"/>
</dbReference>
<evidence type="ECO:0000256" key="5">
    <source>
        <dbReference type="ARBA" id="ARBA00023136"/>
    </source>
</evidence>
<dbReference type="KEGG" id="thd:BHV28_16940"/>
<dbReference type="SUPFAM" id="SSF103481">
    <property type="entry name" value="Multidrug resistance efflux transporter EmrE"/>
    <property type="match status" value="2"/>
</dbReference>
<comment type="subcellular location">
    <subcellularLocation>
        <location evidence="1">Cell membrane</location>
        <topology evidence="1">Multi-pass membrane protein</topology>
    </subcellularLocation>
</comment>
<reference evidence="8 9" key="2">
    <citation type="journal article" date="2016" name="Sci. Rep.">
        <title>The genome of Rhizobiales bacteria in predatory ants reveals urease gene functions but no genes for nitrogen fixation.</title>
        <authorList>
            <person name="Neuvonen M.M."/>
            <person name="Tamarit D."/>
            <person name="Naslund K."/>
            <person name="Liebig J."/>
            <person name="Feldhaar H."/>
            <person name="Moran N.A."/>
            <person name="Guy L."/>
            <person name="Andersson S.G."/>
        </authorList>
    </citation>
    <scope>NUCLEOTIDE SEQUENCE [LARGE SCALE GENOMIC DNA]</scope>
    <source>
        <strain evidence="8 9">Hsal</strain>
    </source>
</reference>
<feature type="transmembrane region" description="Helical" evidence="6">
    <location>
        <begin position="65"/>
        <end position="82"/>
    </location>
</feature>
<evidence type="ECO:0000256" key="3">
    <source>
        <dbReference type="ARBA" id="ARBA00022692"/>
    </source>
</evidence>
<feature type="transmembrane region" description="Helical" evidence="6">
    <location>
        <begin position="119"/>
        <end position="137"/>
    </location>
</feature>
<organism evidence="8 9">
    <name type="scientific">Candidatus Tokpelaia hoelldobleri</name>
    <dbReference type="NCBI Taxonomy" id="1902579"/>
    <lineage>
        <taxon>Bacteria</taxon>
        <taxon>Pseudomonadati</taxon>
        <taxon>Pseudomonadota</taxon>
        <taxon>Alphaproteobacteria</taxon>
        <taxon>Hyphomicrobiales</taxon>
        <taxon>Candidatus Tokpelaia</taxon>
    </lineage>
</organism>